<accession>A0A7I9YIH6</accession>
<dbReference type="AlphaFoldDB" id="A0A7I9YIH6"/>
<protein>
    <submittedName>
        <fullName evidence="1">Uncharacterized protein</fullName>
    </submittedName>
</protein>
<reference evidence="1 2" key="1">
    <citation type="journal article" date="2019" name="Emerg. Microbes Infect.">
        <title>Comprehensive subspecies identification of 175 nontuberculous mycobacteria species based on 7547 genomic profiles.</title>
        <authorList>
            <person name="Matsumoto Y."/>
            <person name="Kinjo T."/>
            <person name="Motooka D."/>
            <person name="Nabeya D."/>
            <person name="Jung N."/>
            <person name="Uechi K."/>
            <person name="Horii T."/>
            <person name="Iida T."/>
            <person name="Fujita J."/>
            <person name="Nakamura S."/>
        </authorList>
    </citation>
    <scope>NUCLEOTIDE SEQUENCE [LARGE SCALE GENOMIC DNA]</scope>
    <source>
        <strain evidence="1 2">JCM 30725</strain>
    </source>
</reference>
<organism evidence="1 2">
    <name type="scientific">Mycobacterium bourgelatii</name>
    <dbReference type="NCBI Taxonomy" id="1273442"/>
    <lineage>
        <taxon>Bacteria</taxon>
        <taxon>Bacillati</taxon>
        <taxon>Actinomycetota</taxon>
        <taxon>Actinomycetes</taxon>
        <taxon>Mycobacteriales</taxon>
        <taxon>Mycobacteriaceae</taxon>
        <taxon>Mycobacterium</taxon>
    </lineage>
</organism>
<evidence type="ECO:0000313" key="2">
    <source>
        <dbReference type="Proteomes" id="UP000465360"/>
    </source>
</evidence>
<gene>
    <name evidence="1" type="ORF">MBOU_05190</name>
</gene>
<evidence type="ECO:0000313" key="1">
    <source>
        <dbReference type="EMBL" id="GFG88477.1"/>
    </source>
</evidence>
<proteinExistence type="predicted"/>
<keyword evidence="2" id="KW-1185">Reference proteome</keyword>
<name>A0A7I9YIH6_MYCBU</name>
<sequence>MRYSAGRTSRCVTSTAELLNPIKPGMVVSSDAVADCGVRPSKAEWERFVAGCNLVRQDHAKSA</sequence>
<dbReference type="Proteomes" id="UP000465360">
    <property type="component" value="Unassembled WGS sequence"/>
</dbReference>
<comment type="caution">
    <text evidence="1">The sequence shown here is derived from an EMBL/GenBank/DDBJ whole genome shotgun (WGS) entry which is preliminary data.</text>
</comment>
<dbReference type="EMBL" id="BLKZ01000001">
    <property type="protein sequence ID" value="GFG88477.1"/>
    <property type="molecule type" value="Genomic_DNA"/>
</dbReference>